<sequence>MAKKLVAVFFMCMVVVAAMQLAEADSAEEHYRSCFKTCEKECLGGNGNAFCEMKCDADCTAKEVAEKLKSSFLH</sequence>
<dbReference type="SUPFAM" id="SSF111388">
    <property type="entry name" value="Pollen allergen ole e 6"/>
    <property type="match status" value="1"/>
</dbReference>
<keyword evidence="1" id="KW-0732">Signal</keyword>
<name>A0AAN8V1K2_9MAGN</name>
<dbReference type="Gene3D" id="1.10.287.720">
    <property type="entry name" value="Pollen allergen ole e 6"/>
    <property type="match status" value="1"/>
</dbReference>
<protein>
    <submittedName>
        <fullName evidence="2">Pollen allergen ole e 6</fullName>
    </submittedName>
</protein>
<keyword evidence="3" id="KW-1185">Reference proteome</keyword>
<proteinExistence type="predicted"/>
<comment type="caution">
    <text evidence="2">The sequence shown here is derived from an EMBL/GenBank/DDBJ whole genome shotgun (WGS) entry which is preliminary data.</text>
</comment>
<evidence type="ECO:0000313" key="3">
    <source>
        <dbReference type="Proteomes" id="UP001370490"/>
    </source>
</evidence>
<dbReference type="EMBL" id="JBAMMX010000020">
    <property type="protein sequence ID" value="KAK6920932.1"/>
    <property type="molecule type" value="Genomic_DNA"/>
</dbReference>
<dbReference type="InterPro" id="IPR036466">
    <property type="entry name" value="Pollen_allergen_ole-e-6_sf"/>
</dbReference>
<reference evidence="2 3" key="1">
    <citation type="submission" date="2023-12" db="EMBL/GenBank/DDBJ databases">
        <title>A high-quality genome assembly for Dillenia turbinata (Dilleniales).</title>
        <authorList>
            <person name="Chanderbali A."/>
        </authorList>
    </citation>
    <scope>NUCLEOTIDE SEQUENCE [LARGE SCALE GENOMIC DNA]</scope>
    <source>
        <strain evidence="2">LSX21</strain>
        <tissue evidence="2">Leaf</tissue>
    </source>
</reference>
<evidence type="ECO:0000313" key="2">
    <source>
        <dbReference type="EMBL" id="KAK6920932.1"/>
    </source>
</evidence>
<gene>
    <name evidence="2" type="ORF">RJ641_014610</name>
</gene>
<dbReference type="Proteomes" id="UP001370490">
    <property type="component" value="Unassembled WGS sequence"/>
</dbReference>
<evidence type="ECO:0000256" key="1">
    <source>
        <dbReference type="SAM" id="SignalP"/>
    </source>
</evidence>
<dbReference type="AlphaFoldDB" id="A0AAN8V1K2"/>
<organism evidence="2 3">
    <name type="scientific">Dillenia turbinata</name>
    <dbReference type="NCBI Taxonomy" id="194707"/>
    <lineage>
        <taxon>Eukaryota</taxon>
        <taxon>Viridiplantae</taxon>
        <taxon>Streptophyta</taxon>
        <taxon>Embryophyta</taxon>
        <taxon>Tracheophyta</taxon>
        <taxon>Spermatophyta</taxon>
        <taxon>Magnoliopsida</taxon>
        <taxon>eudicotyledons</taxon>
        <taxon>Gunneridae</taxon>
        <taxon>Pentapetalae</taxon>
        <taxon>Dilleniales</taxon>
        <taxon>Dilleniaceae</taxon>
        <taxon>Dillenia</taxon>
    </lineage>
</organism>
<feature type="signal peptide" evidence="1">
    <location>
        <begin position="1"/>
        <end position="24"/>
    </location>
</feature>
<feature type="chain" id="PRO_5042854208" evidence="1">
    <location>
        <begin position="25"/>
        <end position="74"/>
    </location>
</feature>
<dbReference type="Pfam" id="PF09253">
    <property type="entry name" value="Ole_e_6"/>
    <property type="match status" value="1"/>
</dbReference>
<dbReference type="PANTHER" id="PTHR35632:SF1">
    <property type="entry name" value="MAJOR POLLEN ALLERGEN OLE E 6-LIKE"/>
    <property type="match status" value="1"/>
</dbReference>
<accession>A0AAN8V1K2</accession>
<dbReference type="InterPro" id="IPR015333">
    <property type="entry name" value="Pollen_allergen_ole-e-6"/>
</dbReference>
<dbReference type="PANTHER" id="PTHR35632">
    <property type="entry name" value="MAJOR POLLEN ALLERGEN OLE E 6-LIKE"/>
    <property type="match status" value="1"/>
</dbReference>